<dbReference type="Proteomes" id="UP000716004">
    <property type="component" value="Unassembled WGS sequence"/>
</dbReference>
<comment type="caution">
    <text evidence="3">The sequence shown here is derived from an EMBL/GenBank/DDBJ whole genome shotgun (WGS) entry which is preliminary data.</text>
</comment>
<dbReference type="GO" id="GO:0004527">
    <property type="term" value="F:exonuclease activity"/>
    <property type="evidence" value="ECO:0007669"/>
    <property type="project" value="UniProtKB-KW"/>
</dbReference>
<dbReference type="AlphaFoldDB" id="A0A8J7YQ47"/>
<gene>
    <name evidence="3" type="ORF">J9259_04400</name>
</gene>
<feature type="domain" description="DDH" evidence="1">
    <location>
        <begin position="29"/>
        <end position="150"/>
    </location>
</feature>
<dbReference type="InterPro" id="IPR003156">
    <property type="entry name" value="DHHA1_dom"/>
</dbReference>
<dbReference type="PANTHER" id="PTHR30255:SF2">
    <property type="entry name" value="SINGLE-STRANDED-DNA-SPECIFIC EXONUCLEASE RECJ"/>
    <property type="match status" value="1"/>
</dbReference>
<evidence type="ECO:0000259" key="2">
    <source>
        <dbReference type="Pfam" id="PF02272"/>
    </source>
</evidence>
<name>A0A8J7YQ47_9ARCH</name>
<dbReference type="InterPro" id="IPR038763">
    <property type="entry name" value="DHH_sf"/>
</dbReference>
<dbReference type="Pfam" id="PF02272">
    <property type="entry name" value="DHHA1"/>
    <property type="match status" value="1"/>
</dbReference>
<proteinExistence type="predicted"/>
<dbReference type="Pfam" id="PF01368">
    <property type="entry name" value="DHH"/>
    <property type="match status" value="1"/>
</dbReference>
<organism evidence="3 4">
    <name type="scientific">Candidatus Sysuiplasma superficiale</name>
    <dbReference type="NCBI Taxonomy" id="2823368"/>
    <lineage>
        <taxon>Archaea</taxon>
        <taxon>Methanobacteriati</taxon>
        <taxon>Thermoplasmatota</taxon>
        <taxon>Thermoplasmata</taxon>
        <taxon>Candidatus Sysuiplasmatales</taxon>
        <taxon>Candidatus Sysuiplasmataceae</taxon>
        <taxon>Candidatus Sysuiplasma</taxon>
    </lineage>
</organism>
<dbReference type="PANTHER" id="PTHR30255">
    <property type="entry name" value="SINGLE-STRANDED-DNA-SPECIFIC EXONUCLEASE RECJ"/>
    <property type="match status" value="1"/>
</dbReference>
<sequence>MTELDLNVKLQERLDEAKKLLLDKRHSVVRVVSHYDSDGVSSAAVLSVMLKRLGCPFHLSLSRSLDSILIGKLRKEGSGLHIFSDMGSAQIPLLRELEGDVIVLDHHKAEADDAADGKIVHVNASLFGANGTTDVSGSTTSFIMAQNVDERNWDCAPQALAGALGDMQHLGGFRGINAQILKKAIELGFINERRMLAVQGKNLLETVNHTPEPYFAGFTGRADLFLGRFRDTGIEMEKPYSEYDADDLRMVASILTTLLASNGCEYENVEQIISTQYFDSNTGMSISEISSLANACGRTENYSAGISMELGDAAAQEKARELRVDYNRRIISRLMELEKGIEQMSSIQHFSTDDSSLAGALCGLYMSFIGRKDKPTLAYSLAGNDYKISARGTRRLVEAGLDLAESLSVSASRFGGQGGGHVVASGATVPKDNLKGFLESVNDITSKQLEKAAASR</sequence>
<evidence type="ECO:0000313" key="4">
    <source>
        <dbReference type="Proteomes" id="UP000716004"/>
    </source>
</evidence>
<protein>
    <submittedName>
        <fullName evidence="3">DHH family phosphoesterase</fullName>
    </submittedName>
</protein>
<dbReference type="InterPro" id="IPR051673">
    <property type="entry name" value="SSDNA_exonuclease_RecJ"/>
</dbReference>
<feature type="domain" description="DHHA1" evidence="2">
    <location>
        <begin position="369"/>
        <end position="445"/>
    </location>
</feature>
<accession>A0A8J7YQ47</accession>
<reference evidence="3" key="1">
    <citation type="submission" date="2021-04" db="EMBL/GenBank/DDBJ databases">
        <title>Genomic insights into ecological role and evolution of a novel Thermoplasmata order Candidatus Sysuiplasmatales.</title>
        <authorList>
            <person name="Yuan Y."/>
        </authorList>
    </citation>
    <scope>NUCLEOTIDE SEQUENCE</scope>
    <source>
        <strain evidence="3">YP2-bin.285</strain>
    </source>
</reference>
<dbReference type="GO" id="GO:0003676">
    <property type="term" value="F:nucleic acid binding"/>
    <property type="evidence" value="ECO:0007669"/>
    <property type="project" value="InterPro"/>
</dbReference>
<evidence type="ECO:0000313" key="3">
    <source>
        <dbReference type="EMBL" id="MBX8631746.1"/>
    </source>
</evidence>
<evidence type="ECO:0000259" key="1">
    <source>
        <dbReference type="Pfam" id="PF01368"/>
    </source>
</evidence>
<dbReference type="InterPro" id="IPR001667">
    <property type="entry name" value="DDH_dom"/>
</dbReference>
<dbReference type="Gene3D" id="3.90.1640.30">
    <property type="match status" value="1"/>
</dbReference>
<dbReference type="Gene3D" id="3.10.310.30">
    <property type="match status" value="1"/>
</dbReference>
<dbReference type="SUPFAM" id="SSF64182">
    <property type="entry name" value="DHH phosphoesterases"/>
    <property type="match status" value="1"/>
</dbReference>
<dbReference type="EMBL" id="JAGVSJ010000008">
    <property type="protein sequence ID" value="MBX8631746.1"/>
    <property type="molecule type" value="Genomic_DNA"/>
</dbReference>